<feature type="transmembrane region" description="Helical" evidence="12">
    <location>
        <begin position="236"/>
        <end position="253"/>
    </location>
</feature>
<keyword evidence="7 12" id="KW-0573">Peptidoglycan synthesis</keyword>
<dbReference type="InterPro" id="IPR003524">
    <property type="entry name" value="PNAcMuramoyl-5peptid_Trfase"/>
</dbReference>
<feature type="transmembrane region" description="Helical" evidence="12">
    <location>
        <begin position="95"/>
        <end position="113"/>
    </location>
</feature>
<name>A0A1K1LDK9_9BACT</name>
<dbReference type="GO" id="GO:0009252">
    <property type="term" value="P:peptidoglycan biosynthetic process"/>
    <property type="evidence" value="ECO:0007669"/>
    <property type="project" value="UniProtKB-UniRule"/>
</dbReference>
<evidence type="ECO:0000256" key="4">
    <source>
        <dbReference type="ARBA" id="ARBA00022679"/>
    </source>
</evidence>
<proteinExistence type="inferred from homology"/>
<dbReference type="GO" id="GO:0008360">
    <property type="term" value="P:regulation of cell shape"/>
    <property type="evidence" value="ECO:0007669"/>
    <property type="project" value="UniProtKB-KW"/>
</dbReference>
<evidence type="ECO:0000256" key="2">
    <source>
        <dbReference type="ARBA" id="ARBA00005583"/>
    </source>
</evidence>
<sequence>MLYNLLVPWASEWTALNVFRYITFRSMAAFITALVLSILLGPRFIAWLRRLKCGQHILHEVTAHACKEGTPTMGGLLMLFSLTVSLLLWADLGNFYIWQTLLVFWGFAAVGFWDDMTKLRHAENRGISGRAKLAGQLVVAVVAMLFLVMDPGYSSQLSIPFIKDWAPDLGPFYLPFGVFVMVASSNAVNLTDGLDGLAIGPCIVAGIVFAIFIYVTGHARFATYLLLPYMPGVGEVTVFCAALVGAGLGFLWFNAYPAQVFMGDVGSLALGGVLGYLALLCKQELILAVVGGLFVAETLSVIMQVSYFRWTGGKRLFRMAPLHHHFELKGVPESKIIIRFWITSILLGLVALSVLKLR</sequence>
<keyword evidence="12 14" id="KW-0479">Metal-binding</keyword>
<protein>
    <recommendedName>
        <fullName evidence="12 13">Phospho-N-acetylmuramoyl-pentapeptide-transferase</fullName>
        <ecNumber evidence="12 13">2.7.8.13</ecNumber>
    </recommendedName>
    <alternativeName>
        <fullName evidence="12">UDP-MurNAc-pentapeptide phosphotransferase</fullName>
    </alternativeName>
</protein>
<keyword evidence="16" id="KW-1185">Reference proteome</keyword>
<gene>
    <name evidence="12" type="primary">mraY</name>
    <name evidence="15" type="ORF">DESPIGER_0908</name>
</gene>
<keyword evidence="8 12" id="KW-1133">Transmembrane helix</keyword>
<dbReference type="InterPro" id="IPR018480">
    <property type="entry name" value="PNAcMuramoyl-5peptid_Trfase_CS"/>
</dbReference>
<dbReference type="UniPathway" id="UPA00219"/>
<feature type="transmembrane region" description="Helical" evidence="12">
    <location>
        <begin position="197"/>
        <end position="216"/>
    </location>
</feature>
<reference evidence="16" key="1">
    <citation type="submission" date="2016-10" db="EMBL/GenBank/DDBJ databases">
        <authorList>
            <person name="Wegmann U."/>
        </authorList>
    </citation>
    <scope>NUCLEOTIDE SEQUENCE [LARGE SCALE GENOMIC DNA]</scope>
</reference>
<feature type="binding site" evidence="14">
    <location>
        <position position="264"/>
    </location>
    <ligand>
        <name>Mg(2+)</name>
        <dbReference type="ChEBI" id="CHEBI:18420"/>
    </ligand>
</feature>
<dbReference type="GO" id="GO:0051301">
    <property type="term" value="P:cell division"/>
    <property type="evidence" value="ECO:0007669"/>
    <property type="project" value="UniProtKB-KW"/>
</dbReference>
<comment type="similarity">
    <text evidence="2 12">Belongs to the glycosyltransferase 4 family. MraY subfamily.</text>
</comment>
<dbReference type="GO" id="GO:0008963">
    <property type="term" value="F:phospho-N-acetylmuramoyl-pentapeptide-transferase activity"/>
    <property type="evidence" value="ECO:0007669"/>
    <property type="project" value="UniProtKB-UniRule"/>
</dbReference>
<feature type="transmembrane region" description="Helical" evidence="12">
    <location>
        <begin position="27"/>
        <end position="48"/>
    </location>
</feature>
<accession>A0A1K1LDK9</accession>
<dbReference type="EMBL" id="LT630450">
    <property type="protein sequence ID" value="SFV72773.1"/>
    <property type="molecule type" value="Genomic_DNA"/>
</dbReference>
<dbReference type="HAMAP" id="MF_00038">
    <property type="entry name" value="MraY"/>
    <property type="match status" value="1"/>
</dbReference>
<keyword evidence="3 12" id="KW-0132">Cell division</keyword>
<keyword evidence="11 12" id="KW-0961">Cell wall biogenesis/degradation</keyword>
<feature type="transmembrane region" description="Helical" evidence="12">
    <location>
        <begin position="69"/>
        <end position="89"/>
    </location>
</feature>
<dbReference type="RefSeq" id="WP_072333640.1">
    <property type="nucleotide sequence ID" value="NZ_CALJDE010000062.1"/>
</dbReference>
<evidence type="ECO:0000256" key="3">
    <source>
        <dbReference type="ARBA" id="ARBA00022618"/>
    </source>
</evidence>
<evidence type="ECO:0000256" key="13">
    <source>
        <dbReference type="NCBIfam" id="TIGR00445"/>
    </source>
</evidence>
<comment type="function">
    <text evidence="12">Catalyzes the initial step of the lipid cycle reactions in the biosynthesis of the cell wall peptidoglycan: transfers peptidoglycan precursor phospho-MurNAc-pentapeptide from UDP-MurNAc-pentapeptide onto the lipid carrier undecaprenyl phosphate, yielding undecaprenyl-pyrophosphoryl-MurNAc-pentapeptide, known as lipid I.</text>
</comment>
<keyword evidence="9 12" id="KW-0472">Membrane</keyword>
<evidence type="ECO:0000256" key="10">
    <source>
        <dbReference type="ARBA" id="ARBA00023306"/>
    </source>
</evidence>
<keyword evidence="10 12" id="KW-0131">Cell cycle</keyword>
<dbReference type="CDD" id="cd06852">
    <property type="entry name" value="GT_MraY"/>
    <property type="match status" value="1"/>
</dbReference>
<evidence type="ECO:0000256" key="6">
    <source>
        <dbReference type="ARBA" id="ARBA00022960"/>
    </source>
</evidence>
<dbReference type="EC" id="2.7.8.13" evidence="12 13"/>
<keyword evidence="12" id="KW-1003">Cell membrane</keyword>
<dbReference type="GO" id="GO:0005886">
    <property type="term" value="C:plasma membrane"/>
    <property type="evidence" value="ECO:0007669"/>
    <property type="project" value="UniProtKB-SubCell"/>
</dbReference>
<dbReference type="PROSITE" id="PS01347">
    <property type="entry name" value="MRAY_1"/>
    <property type="match status" value="1"/>
</dbReference>
<dbReference type="GO" id="GO:0071555">
    <property type="term" value="P:cell wall organization"/>
    <property type="evidence" value="ECO:0007669"/>
    <property type="project" value="UniProtKB-KW"/>
</dbReference>
<comment type="pathway">
    <text evidence="12">Cell wall biogenesis; peptidoglycan biosynthesis.</text>
</comment>
<evidence type="ECO:0000256" key="14">
    <source>
        <dbReference type="PIRSR" id="PIRSR600715-1"/>
    </source>
</evidence>
<feature type="transmembrane region" description="Helical" evidence="12">
    <location>
        <begin position="336"/>
        <end position="355"/>
    </location>
</feature>
<organism evidence="15 16">
    <name type="scientific">Desulfovibrio piger</name>
    <dbReference type="NCBI Taxonomy" id="901"/>
    <lineage>
        <taxon>Bacteria</taxon>
        <taxon>Pseudomonadati</taxon>
        <taxon>Thermodesulfobacteriota</taxon>
        <taxon>Desulfovibrionia</taxon>
        <taxon>Desulfovibrionales</taxon>
        <taxon>Desulfovibrionaceae</taxon>
        <taxon>Desulfovibrio</taxon>
    </lineage>
</organism>
<dbReference type="GO" id="GO:0046872">
    <property type="term" value="F:metal ion binding"/>
    <property type="evidence" value="ECO:0007669"/>
    <property type="project" value="UniProtKB-KW"/>
</dbReference>
<comment type="catalytic activity">
    <reaction evidence="12">
        <text>UDP-N-acetyl-alpha-D-muramoyl-L-alanyl-gamma-D-glutamyl-meso-2,6-diaminopimeloyl-D-alanyl-D-alanine + di-trans,octa-cis-undecaprenyl phosphate = di-trans,octa-cis-undecaprenyl diphospho-N-acetyl-alpha-D-muramoyl-L-alanyl-D-glutamyl-meso-2,6-diaminopimeloyl-D-alanyl-D-alanine + UMP</text>
        <dbReference type="Rhea" id="RHEA:28386"/>
        <dbReference type="ChEBI" id="CHEBI:57865"/>
        <dbReference type="ChEBI" id="CHEBI:60392"/>
        <dbReference type="ChEBI" id="CHEBI:61386"/>
        <dbReference type="ChEBI" id="CHEBI:61387"/>
        <dbReference type="EC" id="2.7.8.13"/>
    </reaction>
</comment>
<keyword evidence="5 12" id="KW-0812">Transmembrane</keyword>
<feature type="transmembrane region" description="Helical" evidence="12">
    <location>
        <begin position="260"/>
        <end position="279"/>
    </location>
</feature>
<comment type="cofactor">
    <cofactor evidence="12 14">
        <name>Mg(2+)</name>
        <dbReference type="ChEBI" id="CHEBI:18420"/>
    </cofactor>
</comment>
<evidence type="ECO:0000256" key="8">
    <source>
        <dbReference type="ARBA" id="ARBA00022989"/>
    </source>
</evidence>
<feature type="transmembrane region" description="Helical" evidence="12">
    <location>
        <begin position="133"/>
        <end position="152"/>
    </location>
</feature>
<dbReference type="NCBIfam" id="TIGR00445">
    <property type="entry name" value="mraY"/>
    <property type="match status" value="1"/>
</dbReference>
<evidence type="ECO:0000256" key="9">
    <source>
        <dbReference type="ARBA" id="ARBA00023136"/>
    </source>
</evidence>
<evidence type="ECO:0000256" key="7">
    <source>
        <dbReference type="ARBA" id="ARBA00022984"/>
    </source>
</evidence>
<evidence type="ECO:0000256" key="5">
    <source>
        <dbReference type="ARBA" id="ARBA00022692"/>
    </source>
</evidence>
<dbReference type="KEGG" id="dpg:DESPIGER_0908"/>
<dbReference type="InterPro" id="IPR000715">
    <property type="entry name" value="Glycosyl_transferase_4"/>
</dbReference>
<feature type="binding site" evidence="14">
    <location>
        <position position="189"/>
    </location>
    <ligand>
        <name>Mg(2+)</name>
        <dbReference type="ChEBI" id="CHEBI:18420"/>
    </ligand>
</feature>
<evidence type="ECO:0000256" key="12">
    <source>
        <dbReference type="HAMAP-Rule" id="MF_00038"/>
    </source>
</evidence>
<keyword evidence="4 12" id="KW-0808">Transferase</keyword>
<dbReference type="PANTHER" id="PTHR22926">
    <property type="entry name" value="PHOSPHO-N-ACETYLMURAMOYL-PENTAPEPTIDE-TRANSFERASE"/>
    <property type="match status" value="1"/>
</dbReference>
<dbReference type="GO" id="GO:0051992">
    <property type="term" value="F:UDP-N-acetylmuramoyl-L-alanyl-D-glutamyl-meso-2,6-diaminopimelyl-D-alanyl-D-alanine:undecaprenyl-phosphate transferase activity"/>
    <property type="evidence" value="ECO:0007669"/>
    <property type="project" value="RHEA"/>
</dbReference>
<dbReference type="AlphaFoldDB" id="A0A1K1LDK9"/>
<dbReference type="Proteomes" id="UP000186323">
    <property type="component" value="Chromosome I"/>
</dbReference>
<comment type="subcellular location">
    <subcellularLocation>
        <location evidence="12">Cell membrane</location>
        <topology evidence="12">Multi-pass membrane protein</topology>
    </subcellularLocation>
    <subcellularLocation>
        <location evidence="1">Membrane</location>
        <topology evidence="1">Multi-pass membrane protein</topology>
    </subcellularLocation>
</comment>
<feature type="transmembrane region" description="Helical" evidence="12">
    <location>
        <begin position="285"/>
        <end position="308"/>
    </location>
</feature>
<evidence type="ECO:0000256" key="1">
    <source>
        <dbReference type="ARBA" id="ARBA00004141"/>
    </source>
</evidence>
<evidence type="ECO:0000313" key="15">
    <source>
        <dbReference type="EMBL" id="SFV72773.1"/>
    </source>
</evidence>
<dbReference type="PANTHER" id="PTHR22926:SF5">
    <property type="entry name" value="PHOSPHO-N-ACETYLMURAMOYL-PENTAPEPTIDE-TRANSFERASE HOMOLOG"/>
    <property type="match status" value="1"/>
</dbReference>
<dbReference type="Pfam" id="PF00953">
    <property type="entry name" value="Glycos_transf_4"/>
    <property type="match status" value="1"/>
</dbReference>
<evidence type="ECO:0000313" key="16">
    <source>
        <dbReference type="Proteomes" id="UP000186323"/>
    </source>
</evidence>
<evidence type="ECO:0000256" key="11">
    <source>
        <dbReference type="ARBA" id="ARBA00023316"/>
    </source>
</evidence>
<dbReference type="Pfam" id="PF10555">
    <property type="entry name" value="MraY_sig1"/>
    <property type="match status" value="1"/>
</dbReference>
<dbReference type="PROSITE" id="PS01348">
    <property type="entry name" value="MRAY_2"/>
    <property type="match status" value="1"/>
</dbReference>
<keyword evidence="6 12" id="KW-0133">Cell shape</keyword>
<dbReference type="OrthoDB" id="9805475at2"/>
<keyword evidence="12 14" id="KW-0460">Magnesium</keyword>